<dbReference type="VEuPathDB" id="FungiDB:SCODWIG_01752"/>
<sequence>MSYKSNNKKKLKNVPDGYDKIKQVLDDYDHQLRLITINNKKDTGTNNSNLMSNDEDLWEIYKINHLKSKYIYDLYYKRKIINAKLYHWLLNNNIVDRHLIAKWKKRGYEKLCCIRCIEQSNGSSVTSKDGIKGKVCICRVPKSVLLSKEKERQKNNNEEEGKNTPDDDDLFKVVIKPCGRCGCNGCASTD</sequence>
<gene>
    <name evidence="5" type="ORF">SCODWIG_01752</name>
</gene>
<feature type="compositionally biased region" description="Basic and acidic residues" evidence="4">
    <location>
        <begin position="149"/>
        <end position="165"/>
    </location>
</feature>
<evidence type="ECO:0000313" key="5">
    <source>
        <dbReference type="EMBL" id="SSD59991.1"/>
    </source>
</evidence>
<name>A0A376B5S8_9ASCO</name>
<evidence type="ECO:0000256" key="1">
    <source>
        <dbReference type="ARBA" id="ARBA00004123"/>
    </source>
</evidence>
<dbReference type="GO" id="GO:0000398">
    <property type="term" value="P:mRNA splicing, via spliceosome"/>
    <property type="evidence" value="ECO:0007669"/>
    <property type="project" value="TreeGrafter"/>
</dbReference>
<organism evidence="5 6">
    <name type="scientific">Saccharomycodes ludwigii</name>
    <dbReference type="NCBI Taxonomy" id="36035"/>
    <lineage>
        <taxon>Eukaryota</taxon>
        <taxon>Fungi</taxon>
        <taxon>Dikarya</taxon>
        <taxon>Ascomycota</taxon>
        <taxon>Saccharomycotina</taxon>
        <taxon>Saccharomycetes</taxon>
        <taxon>Saccharomycodales</taxon>
        <taxon>Saccharomycodaceae</taxon>
        <taxon>Saccharomycodes</taxon>
    </lineage>
</organism>
<evidence type="ECO:0000313" key="6">
    <source>
        <dbReference type="Proteomes" id="UP000262825"/>
    </source>
</evidence>
<dbReference type="InterPro" id="IPR001748">
    <property type="entry name" value="BUD31"/>
</dbReference>
<keyword evidence="3" id="KW-0539">Nucleus</keyword>
<comment type="similarity">
    <text evidence="2">Belongs to the BUD31 (G10) family.</text>
</comment>
<keyword evidence="6" id="KW-1185">Reference proteome</keyword>
<dbReference type="PANTHER" id="PTHR19411">
    <property type="entry name" value="PROTEIN BUD31-RELATED"/>
    <property type="match status" value="1"/>
</dbReference>
<evidence type="ECO:0000256" key="2">
    <source>
        <dbReference type="ARBA" id="ARBA00005287"/>
    </source>
</evidence>
<dbReference type="Proteomes" id="UP000262825">
    <property type="component" value="Unassembled WGS sequence"/>
</dbReference>
<accession>A0A376B5S8</accession>
<dbReference type="AlphaFoldDB" id="A0A376B5S8"/>
<reference evidence="6" key="1">
    <citation type="submission" date="2018-06" db="EMBL/GenBank/DDBJ databases">
        <authorList>
            <person name="Guldener U."/>
        </authorList>
    </citation>
    <scope>NUCLEOTIDE SEQUENCE [LARGE SCALE GENOMIC DNA]</scope>
    <source>
        <strain evidence="6">UTAD17</strain>
    </source>
</reference>
<dbReference type="Pfam" id="PF01125">
    <property type="entry name" value="BUD31"/>
    <property type="match status" value="1"/>
</dbReference>
<dbReference type="GO" id="GO:0005681">
    <property type="term" value="C:spliceosomal complex"/>
    <property type="evidence" value="ECO:0007669"/>
    <property type="project" value="TreeGrafter"/>
</dbReference>
<evidence type="ECO:0000256" key="3">
    <source>
        <dbReference type="ARBA" id="ARBA00023242"/>
    </source>
</evidence>
<dbReference type="EMBL" id="UFAJ01000247">
    <property type="protein sequence ID" value="SSD59991.1"/>
    <property type="molecule type" value="Genomic_DNA"/>
</dbReference>
<feature type="region of interest" description="Disordered" evidence="4">
    <location>
        <begin position="149"/>
        <end position="168"/>
    </location>
</feature>
<comment type="subcellular location">
    <subcellularLocation>
        <location evidence="1">Nucleus</location>
    </subcellularLocation>
</comment>
<protein>
    <submittedName>
        <fullName evidence="5">Related to Pre-mRNA-splicing factor BUD31</fullName>
    </submittedName>
</protein>
<proteinExistence type="inferred from homology"/>
<evidence type="ECO:0000256" key="4">
    <source>
        <dbReference type="SAM" id="MobiDB-lite"/>
    </source>
</evidence>
<dbReference type="PANTHER" id="PTHR19411:SF0">
    <property type="entry name" value="PROTEIN BUD31 HOMOLOG"/>
    <property type="match status" value="1"/>
</dbReference>